<evidence type="ECO:0000256" key="2">
    <source>
        <dbReference type="ARBA" id="ARBA00023242"/>
    </source>
</evidence>
<dbReference type="PANTHER" id="PTHR37534">
    <property type="entry name" value="TRANSCRIPTIONAL ACTIVATOR PROTEIN UGA3"/>
    <property type="match status" value="1"/>
</dbReference>
<dbReference type="Pfam" id="PF11951">
    <property type="entry name" value="Fungal_trans_2"/>
    <property type="match status" value="1"/>
</dbReference>
<keyword evidence="2" id="KW-0539">Nucleus</keyword>
<accession>A0A854QCG7</accession>
<dbReference type="SMART" id="SM00066">
    <property type="entry name" value="GAL4"/>
    <property type="match status" value="1"/>
</dbReference>
<feature type="region of interest" description="Disordered" evidence="3">
    <location>
        <begin position="1"/>
        <end position="40"/>
    </location>
</feature>
<feature type="compositionally biased region" description="Polar residues" evidence="3">
    <location>
        <begin position="80"/>
        <end position="91"/>
    </location>
</feature>
<dbReference type="PROSITE" id="PS00463">
    <property type="entry name" value="ZN2_CY6_FUNGAL_1"/>
    <property type="match status" value="1"/>
</dbReference>
<evidence type="ECO:0000313" key="5">
    <source>
        <dbReference type="EMBL" id="OXG23874.1"/>
    </source>
</evidence>
<dbReference type="Proteomes" id="UP000199727">
    <property type="component" value="Unassembled WGS sequence"/>
</dbReference>
<dbReference type="AlphaFoldDB" id="A0A854QCG7"/>
<dbReference type="InterPro" id="IPR036864">
    <property type="entry name" value="Zn2-C6_fun-type_DNA-bd_sf"/>
</dbReference>
<comment type="caution">
    <text evidence="5">The sequence shown here is derived from an EMBL/GenBank/DDBJ whole genome shotgun (WGS) entry which is preliminary data.</text>
</comment>
<dbReference type="PROSITE" id="PS50048">
    <property type="entry name" value="ZN2_CY6_FUNGAL_2"/>
    <property type="match status" value="1"/>
</dbReference>
<feature type="region of interest" description="Disordered" evidence="3">
    <location>
        <begin position="136"/>
        <end position="157"/>
    </location>
</feature>
<dbReference type="CDD" id="cd00067">
    <property type="entry name" value="GAL4"/>
    <property type="match status" value="1"/>
</dbReference>
<evidence type="ECO:0000259" key="4">
    <source>
        <dbReference type="PROSITE" id="PS50048"/>
    </source>
</evidence>
<dbReference type="GO" id="GO:0005634">
    <property type="term" value="C:nucleus"/>
    <property type="evidence" value="ECO:0007669"/>
    <property type="project" value="UniProtKB-SubCell"/>
</dbReference>
<feature type="compositionally biased region" description="Low complexity" evidence="3">
    <location>
        <begin position="148"/>
        <end position="157"/>
    </location>
</feature>
<dbReference type="SUPFAM" id="SSF57701">
    <property type="entry name" value="Zn2/Cys6 DNA-binding domain"/>
    <property type="match status" value="1"/>
</dbReference>
<dbReference type="GO" id="GO:0045944">
    <property type="term" value="P:positive regulation of transcription by RNA polymerase II"/>
    <property type="evidence" value="ECO:0007669"/>
    <property type="project" value="TreeGrafter"/>
</dbReference>
<dbReference type="GO" id="GO:0000981">
    <property type="term" value="F:DNA-binding transcription factor activity, RNA polymerase II-specific"/>
    <property type="evidence" value="ECO:0007669"/>
    <property type="project" value="InterPro"/>
</dbReference>
<dbReference type="InterPro" id="IPR001138">
    <property type="entry name" value="Zn2Cys6_DnaBD"/>
</dbReference>
<dbReference type="OrthoDB" id="5419315at2759"/>
<dbReference type="GO" id="GO:0000976">
    <property type="term" value="F:transcription cis-regulatory region binding"/>
    <property type="evidence" value="ECO:0007669"/>
    <property type="project" value="TreeGrafter"/>
</dbReference>
<gene>
    <name evidence="5" type="ORF">C361_02414</name>
</gene>
<evidence type="ECO:0000256" key="3">
    <source>
        <dbReference type="SAM" id="MobiDB-lite"/>
    </source>
</evidence>
<feature type="compositionally biased region" description="Low complexity" evidence="3">
    <location>
        <begin position="100"/>
        <end position="123"/>
    </location>
</feature>
<organism evidence="5 6">
    <name type="scientific">Cryptococcus neoformans Tu259-1</name>
    <dbReference type="NCBI Taxonomy" id="1230072"/>
    <lineage>
        <taxon>Eukaryota</taxon>
        <taxon>Fungi</taxon>
        <taxon>Dikarya</taxon>
        <taxon>Basidiomycota</taxon>
        <taxon>Agaricomycotina</taxon>
        <taxon>Tremellomycetes</taxon>
        <taxon>Tremellales</taxon>
        <taxon>Cryptococcaceae</taxon>
        <taxon>Cryptococcus</taxon>
        <taxon>Cryptococcus neoformans species complex</taxon>
    </lineage>
</organism>
<feature type="domain" description="Zn(2)-C6 fungal-type" evidence="4">
    <location>
        <begin position="42"/>
        <end position="74"/>
    </location>
</feature>
<dbReference type="GO" id="GO:0008270">
    <property type="term" value="F:zinc ion binding"/>
    <property type="evidence" value="ECO:0007669"/>
    <property type="project" value="InterPro"/>
</dbReference>
<name>A0A854QCG7_CRYNE</name>
<evidence type="ECO:0000256" key="1">
    <source>
        <dbReference type="ARBA" id="ARBA00004123"/>
    </source>
</evidence>
<dbReference type="PANTHER" id="PTHR37534:SF7">
    <property type="entry name" value="TRANSCRIPTIONAL ACTIVATOR PROTEIN UGA3"/>
    <property type="match status" value="1"/>
</dbReference>
<dbReference type="EMBL" id="AMKT01000034">
    <property type="protein sequence ID" value="OXG23874.1"/>
    <property type="molecule type" value="Genomic_DNA"/>
</dbReference>
<dbReference type="Pfam" id="PF00172">
    <property type="entry name" value="Zn_clus"/>
    <property type="match status" value="1"/>
</dbReference>
<sequence length="685" mass="76476">MSGSTSSVPKAAGKARTKQGSLLAAVQLVPDGDKPYRRSRTGCLTCRKRKKKCPEQYEDNSCLRCKAGGWKCIREEDVSGGSNRSQMTDSSPKVRDSPAIQQPQQPQQPQQQQQRQTHQHQIQYHQIAETGPSQLHQLHDDMRSPSDGAGSEQSSTAAATEAYHNMDGNSLSMAVHGAPTGPSNLIGNYGSNFLPDDVWMDQPLDAILSATAPTFDISFYGSFGDSSAPDPFHFTPVLDFDMADSGSGSGHRDPTLFDNLPSELTLEHISSEEELLYDFYSRYVLPAWSLTYPSKTRKAVIARYYEVTNAHRVTQLCRLAVAAVYVTHLRRRASYQAGWVGHSGLPMDHVPEKYLSLKVDAEEMVREATLLVRSPKDLNITMEAHFWALSDLHMAVGSFCDSSKAYAIMDLAEGLLALTYGLHPEVDFLSLNGYIPFYLRAFAMIDLNRSICQRRRTFFTFLETPQMGGSGFLNDGSHDQWFGLPAGLAVSFASLSNLVAHVRDPSCSLSPSDISSASKRIEANFKAYQSPFAVHDVSFDRHPVAWAAELSVETEIWRHLGLLLLWRLVDQQSVLTTPMRDTVHLVINLLKSLQYVSAPRVERESNVIDFWSLNYTTPAFLIGTLLVDRDDRAFCKRFLERLGGEKNLEDMIVALETTWAATDRSGQVADWFEECTRLDLEVTFF</sequence>
<protein>
    <recommendedName>
        <fullName evidence="4">Zn(2)-C6 fungal-type domain-containing protein</fullName>
    </recommendedName>
</protein>
<feature type="region of interest" description="Disordered" evidence="3">
    <location>
        <begin position="76"/>
        <end position="123"/>
    </location>
</feature>
<dbReference type="InterPro" id="IPR021858">
    <property type="entry name" value="Fun_TF"/>
</dbReference>
<proteinExistence type="predicted"/>
<comment type="subcellular location">
    <subcellularLocation>
        <location evidence="1">Nucleus</location>
    </subcellularLocation>
</comment>
<reference evidence="5 6" key="1">
    <citation type="submission" date="2017-06" db="EMBL/GenBank/DDBJ databases">
        <title>Global population genomics of the pathogenic fungus Cryptococcus neoformans var. grubii.</title>
        <authorList>
            <person name="Cuomo C."/>
            <person name="Litvintseva A."/>
            <person name="Chen Y."/>
            <person name="Young S."/>
            <person name="Zeng Q."/>
            <person name="Chapman S."/>
            <person name="Gujja S."/>
            <person name="Saif S."/>
            <person name="Birren B."/>
        </authorList>
    </citation>
    <scope>NUCLEOTIDE SEQUENCE [LARGE SCALE GENOMIC DNA]</scope>
    <source>
        <strain evidence="5 6">Tu259-1</strain>
    </source>
</reference>
<evidence type="ECO:0000313" key="6">
    <source>
        <dbReference type="Proteomes" id="UP000199727"/>
    </source>
</evidence>